<keyword evidence="4" id="KW-1185">Reference proteome</keyword>
<dbReference type="InterPro" id="IPR018114">
    <property type="entry name" value="TRYPSIN_HIS"/>
</dbReference>
<reference evidence="3 4" key="1">
    <citation type="submission" date="2019-06" db="EMBL/GenBank/DDBJ databases">
        <title>Sequencing the genomes of 1000 actinobacteria strains.</title>
        <authorList>
            <person name="Klenk H.-P."/>
        </authorList>
    </citation>
    <scope>NUCLEOTIDE SEQUENCE [LARGE SCALE GENOMIC DNA]</scope>
    <source>
        <strain evidence="3 4">DSM 45456</strain>
    </source>
</reference>
<dbReference type="InterPro" id="IPR051487">
    <property type="entry name" value="Ser/Thr_Proteases_Immune/Dev"/>
</dbReference>
<evidence type="ECO:0000256" key="1">
    <source>
        <dbReference type="ARBA" id="ARBA00023157"/>
    </source>
</evidence>
<dbReference type="AlphaFoldDB" id="A0A543JRX5"/>
<protein>
    <submittedName>
        <fullName evidence="3">Trypsin</fullName>
    </submittedName>
</protein>
<dbReference type="GO" id="GO:0004252">
    <property type="term" value="F:serine-type endopeptidase activity"/>
    <property type="evidence" value="ECO:0007669"/>
    <property type="project" value="InterPro"/>
</dbReference>
<dbReference type="InterPro" id="IPR043504">
    <property type="entry name" value="Peptidase_S1_PA_chymotrypsin"/>
</dbReference>
<dbReference type="SUPFAM" id="SSF50494">
    <property type="entry name" value="Trypsin-like serine proteases"/>
    <property type="match status" value="1"/>
</dbReference>
<dbReference type="PROSITE" id="PS00134">
    <property type="entry name" value="TRYPSIN_HIS"/>
    <property type="match status" value="1"/>
</dbReference>
<dbReference type="PANTHER" id="PTHR24256">
    <property type="entry name" value="TRYPTASE-RELATED"/>
    <property type="match status" value="1"/>
</dbReference>
<gene>
    <name evidence="3" type="ORF">FHX81_8096</name>
</gene>
<organism evidence="3 4">
    <name type="scientific">Saccharothrix saharensis</name>
    <dbReference type="NCBI Taxonomy" id="571190"/>
    <lineage>
        <taxon>Bacteria</taxon>
        <taxon>Bacillati</taxon>
        <taxon>Actinomycetota</taxon>
        <taxon>Actinomycetes</taxon>
        <taxon>Pseudonocardiales</taxon>
        <taxon>Pseudonocardiaceae</taxon>
        <taxon>Saccharothrix</taxon>
    </lineage>
</organism>
<feature type="domain" description="Peptidase S1" evidence="2">
    <location>
        <begin position="102"/>
        <end position="320"/>
    </location>
</feature>
<dbReference type="Proteomes" id="UP000316628">
    <property type="component" value="Unassembled WGS sequence"/>
</dbReference>
<evidence type="ECO:0000313" key="4">
    <source>
        <dbReference type="Proteomes" id="UP000316628"/>
    </source>
</evidence>
<accession>A0A543JRX5</accession>
<evidence type="ECO:0000259" key="2">
    <source>
        <dbReference type="PROSITE" id="PS50240"/>
    </source>
</evidence>
<dbReference type="InterPro" id="IPR001254">
    <property type="entry name" value="Trypsin_dom"/>
</dbReference>
<dbReference type="RefSeq" id="WP_141983621.1">
    <property type="nucleotide sequence ID" value="NZ_VFPP01000001.1"/>
</dbReference>
<sequence length="324" mass="33961">MTTTTTERPQDPMAVVAHLARVIAGDDEQRFALVYHAFANQVDGFLTGDGADGYRLARSLLRRGVSPLTRSAVGTEQPADSIYTDPVYLANMRAVVADRARIIGGVPTSDFPDCVAVGSANAWCCSGTLVSPNVVVTAGHCVHGGCAARVFVGKDVGFPEDGEVIPVETALAHPEYRPPRPTGDIAVLVLARPAPIAPRPIATPDQVAAAAFVRLAGYGNTDVHSSGGYGRRRVVDVPIASDHPRYGAEKATEFVAGAPFLDRDSCNGDSGGPAYVQAGGEWFLAGATSRATASSLRPCGDGGVYTRVASYEKWLWTVPGAVRP</sequence>
<dbReference type="Gene3D" id="2.40.10.10">
    <property type="entry name" value="Trypsin-like serine proteases"/>
    <property type="match status" value="1"/>
</dbReference>
<name>A0A543JRX5_9PSEU</name>
<dbReference type="SMART" id="SM00020">
    <property type="entry name" value="Tryp_SPc"/>
    <property type="match status" value="1"/>
</dbReference>
<proteinExistence type="predicted"/>
<dbReference type="OrthoDB" id="3657335at2"/>
<dbReference type="PROSITE" id="PS50240">
    <property type="entry name" value="TRYPSIN_DOM"/>
    <property type="match status" value="1"/>
</dbReference>
<dbReference type="PRINTS" id="PR00722">
    <property type="entry name" value="CHYMOTRYPSIN"/>
</dbReference>
<dbReference type="CDD" id="cd00190">
    <property type="entry name" value="Tryp_SPc"/>
    <property type="match status" value="1"/>
</dbReference>
<dbReference type="GO" id="GO:0006508">
    <property type="term" value="P:proteolysis"/>
    <property type="evidence" value="ECO:0007669"/>
    <property type="project" value="InterPro"/>
</dbReference>
<keyword evidence="1" id="KW-1015">Disulfide bond</keyword>
<dbReference type="InterPro" id="IPR009003">
    <property type="entry name" value="Peptidase_S1_PA"/>
</dbReference>
<dbReference type="InterPro" id="IPR001314">
    <property type="entry name" value="Peptidase_S1A"/>
</dbReference>
<dbReference type="Pfam" id="PF00089">
    <property type="entry name" value="Trypsin"/>
    <property type="match status" value="1"/>
</dbReference>
<dbReference type="EMBL" id="VFPP01000001">
    <property type="protein sequence ID" value="TQM85602.1"/>
    <property type="molecule type" value="Genomic_DNA"/>
</dbReference>
<comment type="caution">
    <text evidence="3">The sequence shown here is derived from an EMBL/GenBank/DDBJ whole genome shotgun (WGS) entry which is preliminary data.</text>
</comment>
<evidence type="ECO:0000313" key="3">
    <source>
        <dbReference type="EMBL" id="TQM85602.1"/>
    </source>
</evidence>